<reference evidence="5 6" key="1">
    <citation type="submission" date="2016-10" db="EMBL/GenBank/DDBJ databases">
        <authorList>
            <person name="de Groot N.N."/>
        </authorList>
    </citation>
    <scope>NUCLEOTIDE SEQUENCE [LARGE SCALE GENOMIC DNA]</scope>
    <source>
        <strain evidence="5 6">DSM 43941</strain>
    </source>
</reference>
<dbReference type="InterPro" id="IPR006558">
    <property type="entry name" value="LamG-like"/>
</dbReference>
<keyword evidence="6" id="KW-1185">Reference proteome</keyword>
<protein>
    <submittedName>
        <fullName evidence="5">Concanavalin A-like lectin/glucanases superfamily protein</fullName>
    </submittedName>
</protein>
<dbReference type="STRING" id="113562.SAMN04489716_9319"/>
<evidence type="ECO:0000256" key="3">
    <source>
        <dbReference type="SAM" id="SignalP"/>
    </source>
</evidence>
<dbReference type="PANTHER" id="PTHR46943:SF1">
    <property type="entry name" value="PENTRAXIN-RELATED PROTEIN PTX3"/>
    <property type="match status" value="1"/>
</dbReference>
<evidence type="ECO:0000313" key="6">
    <source>
        <dbReference type="Proteomes" id="UP000198688"/>
    </source>
</evidence>
<dbReference type="SUPFAM" id="SSF49899">
    <property type="entry name" value="Concanavalin A-like lectins/glucanases"/>
    <property type="match status" value="2"/>
</dbReference>
<feature type="domain" description="LamG-like jellyroll fold" evidence="4">
    <location>
        <begin position="797"/>
        <end position="935"/>
    </location>
</feature>
<keyword evidence="2" id="KW-1015">Disulfide bond</keyword>
<dbReference type="OrthoDB" id="176279at2"/>
<organism evidence="5 6">
    <name type="scientific">Actinoplanes derwentensis</name>
    <dbReference type="NCBI Taxonomy" id="113562"/>
    <lineage>
        <taxon>Bacteria</taxon>
        <taxon>Bacillati</taxon>
        <taxon>Actinomycetota</taxon>
        <taxon>Actinomycetes</taxon>
        <taxon>Micromonosporales</taxon>
        <taxon>Micromonosporaceae</taxon>
        <taxon>Actinoplanes</taxon>
    </lineage>
</organism>
<accession>A0A1H2DD93</accession>
<dbReference type="Gene3D" id="2.60.120.200">
    <property type="match status" value="2"/>
</dbReference>
<dbReference type="Pfam" id="PF13385">
    <property type="entry name" value="Laminin_G_3"/>
    <property type="match status" value="2"/>
</dbReference>
<dbReference type="EMBL" id="LT629758">
    <property type="protein sequence ID" value="SDT80700.1"/>
    <property type="molecule type" value="Genomic_DNA"/>
</dbReference>
<feature type="signal peptide" evidence="3">
    <location>
        <begin position="1"/>
        <end position="31"/>
    </location>
</feature>
<evidence type="ECO:0000259" key="4">
    <source>
        <dbReference type="SMART" id="SM00560"/>
    </source>
</evidence>
<keyword evidence="5" id="KW-0430">Lectin</keyword>
<dbReference type="GO" id="GO:0030246">
    <property type="term" value="F:carbohydrate binding"/>
    <property type="evidence" value="ECO:0007669"/>
    <property type="project" value="UniProtKB-KW"/>
</dbReference>
<dbReference type="NCBIfam" id="NF033679">
    <property type="entry name" value="DNRLRE_dom"/>
    <property type="match status" value="1"/>
</dbReference>
<dbReference type="PANTHER" id="PTHR46943">
    <property type="entry name" value="PENTRAXIN-RELATED PROTEIN PTX3"/>
    <property type="match status" value="1"/>
</dbReference>
<evidence type="ECO:0000313" key="5">
    <source>
        <dbReference type="EMBL" id="SDT80700.1"/>
    </source>
</evidence>
<proteinExistence type="predicted"/>
<dbReference type="Proteomes" id="UP000198688">
    <property type="component" value="Chromosome I"/>
</dbReference>
<gene>
    <name evidence="5" type="ORF">SAMN04489716_9319</name>
</gene>
<dbReference type="InterPro" id="IPR013320">
    <property type="entry name" value="ConA-like_dom_sf"/>
</dbReference>
<sequence>MKSDSRRAPKTVRRRVAAATAVTLLAGVLHAAWTFSDVAGSPATAQAAETDPVRATEAEARALASDLGKPVEVAAFRSETRSAFAHPDGSLISREYAQPVRTFRDGAWVDTDATLVKASDGSFTPKSSVVGLRISGGGDGPLASISKAGRTLSLSWPGKLPEPDVAGDTATYAEVLPGVDLVVHAAADGFSHSLVIKTAEAATQDELKRIEMPMVTGGLDMTETAEGGIIAVDESAGGAVFEAPAPRMWDAGVTKTASAKAAANAEALSAAPAGTSQIADVEVELSEDVLTLVPDQALLTGADTTYPVVIDPVLKSASRTAWAMIASGYPNEEYWKFDGSKHEGVGYCPIADGTCNDVNVKRVLYRMSTSGLLGKNKQIVSAAFHVTLYHAYDSTARPVRLYRIGDFTSATNWSNRPGSLGLLDTQSPKNPTRSCTTTNQNTEFDATTAVSDAVGANQSTVSLLLRADDETEYRQWKRFCDNAYLEVKINTIPDVPLQSKMTSSPGGACVFGSTRKYASREPTLSVVATDPDDTSLTRAEVKVEFLVFWTKDGIYKEIPPYTTRWNYSGKAFTYSIPAGAIPENIPIGWIARVGDRKDSKTDDVASWSDWSWSGDQTRCEFVLDKTKPLPPDVFSADYPSTEDTTADGVGVYGKFTFSSASTDVVSYRYALNKDAAQGTLVNPAAKGGAVSVNLMPASEGPNWVSVHSIDASGSTSSDAVYPFTVTAGRTTTGAWRLADGPGTSQAADSATTAHPAAAGTGVTFGAEGPGAYTAATLNGGDGAYLTPEATGLVDTGSGFSVTAWVRLTDTASDHVAVSVDGSGEPGFTLGYSAETRTWAFATPVTDIQSLGAWRVTGPAPVVGQWAHLAGVYDQVAATMTLYVNGNTYAAAARPSPWRAYGSVQIGRALTKSGYTAHWNGGLADVRVFDRIIVPTEIAALFKNQPKRRAYWPLSTATGGVSPEAAGGTGLTLTGGSSIYTVVDELMDDPALVGSGHLVLDGSTGYGSIAGPVTATTDSFTMTARVRLASASPTSSMTVFAATGANNNLIRVRYDAPSGQWQLAVAGTDTAQPQTTMVFDTDTAVAAEADGQLLAVVYDSFDREIRLYVDGVLAATGRRPVASMWAATGFQLGRGRSGTGYGEYLAGAVDDVRIYSGIADQNLIQRLSIREENTAL</sequence>
<name>A0A1H2DD93_9ACTN</name>
<keyword evidence="1 3" id="KW-0732">Signal</keyword>
<dbReference type="GO" id="GO:0006955">
    <property type="term" value="P:immune response"/>
    <property type="evidence" value="ECO:0007669"/>
    <property type="project" value="InterPro"/>
</dbReference>
<dbReference type="AlphaFoldDB" id="A0A1H2DD93"/>
<dbReference type="InterPro" id="IPR042837">
    <property type="entry name" value="PTX3"/>
</dbReference>
<evidence type="ECO:0000256" key="1">
    <source>
        <dbReference type="ARBA" id="ARBA00022729"/>
    </source>
</evidence>
<feature type="chain" id="PRO_5039470562" evidence="3">
    <location>
        <begin position="32"/>
        <end position="1175"/>
    </location>
</feature>
<dbReference type="RefSeq" id="WP_157752082.1">
    <property type="nucleotide sequence ID" value="NZ_BOMJ01000088.1"/>
</dbReference>
<feature type="domain" description="LamG-like jellyroll fold" evidence="4">
    <location>
        <begin position="1017"/>
        <end position="1161"/>
    </location>
</feature>
<evidence type="ECO:0000256" key="2">
    <source>
        <dbReference type="ARBA" id="ARBA00023157"/>
    </source>
</evidence>
<dbReference type="SMART" id="SM00560">
    <property type="entry name" value="LamGL"/>
    <property type="match status" value="2"/>
</dbReference>